<proteinExistence type="predicted"/>
<organism evidence="1 2">
    <name type="scientific">Paraburkholderia fungorum</name>
    <dbReference type="NCBI Taxonomy" id="134537"/>
    <lineage>
        <taxon>Bacteria</taxon>
        <taxon>Pseudomonadati</taxon>
        <taxon>Pseudomonadota</taxon>
        <taxon>Betaproteobacteria</taxon>
        <taxon>Burkholderiales</taxon>
        <taxon>Burkholderiaceae</taxon>
        <taxon>Paraburkholderia</taxon>
    </lineage>
</organism>
<accession>A0A1H1I8D6</accession>
<reference evidence="2" key="1">
    <citation type="submission" date="2016-10" db="EMBL/GenBank/DDBJ databases">
        <authorList>
            <person name="Varghese N."/>
        </authorList>
    </citation>
    <scope>NUCLEOTIDE SEQUENCE [LARGE SCALE GENOMIC DNA]</scope>
    <source>
        <strain evidence="2">GAS106B</strain>
    </source>
</reference>
<dbReference type="EMBL" id="FNKP01000002">
    <property type="protein sequence ID" value="SDR33973.1"/>
    <property type="molecule type" value="Genomic_DNA"/>
</dbReference>
<gene>
    <name evidence="1" type="ORF">SAMN05443245_4817</name>
</gene>
<keyword evidence="2" id="KW-1185">Reference proteome</keyword>
<name>A0A1H1I8D6_9BURK</name>
<sequence>MIADLTFGAVDFPSLSLRPLQSVAPPIVQRQQLAPAMIEHIVSAFDDHTTGSANG</sequence>
<evidence type="ECO:0000313" key="1">
    <source>
        <dbReference type="EMBL" id="SDR33973.1"/>
    </source>
</evidence>
<evidence type="ECO:0000313" key="2">
    <source>
        <dbReference type="Proteomes" id="UP000183487"/>
    </source>
</evidence>
<dbReference type="Proteomes" id="UP000183487">
    <property type="component" value="Unassembled WGS sequence"/>
</dbReference>
<protein>
    <submittedName>
        <fullName evidence="1">Uncharacterized protein</fullName>
    </submittedName>
</protein>
<dbReference type="AlphaFoldDB" id="A0A1H1I8D6"/>